<dbReference type="RefSeq" id="WP_250913353.1">
    <property type="nucleotide sequence ID" value="NZ_JAMXLX010000003.1"/>
</dbReference>
<comment type="caution">
    <text evidence="1">The sequence shown here is derived from an EMBL/GenBank/DDBJ whole genome shotgun (WGS) entry which is preliminary data.</text>
</comment>
<proteinExistence type="predicted"/>
<organism evidence="1 2">
    <name type="scientific">Ciceribacter sichuanensis</name>
    <dbReference type="NCBI Taxonomy" id="2949647"/>
    <lineage>
        <taxon>Bacteria</taxon>
        <taxon>Pseudomonadati</taxon>
        <taxon>Pseudomonadota</taxon>
        <taxon>Alphaproteobacteria</taxon>
        <taxon>Hyphomicrobiales</taxon>
        <taxon>Rhizobiaceae</taxon>
        <taxon>Ciceribacter</taxon>
    </lineage>
</organism>
<name>A0AAJ1BWM7_9HYPH</name>
<accession>A0AAJ1BWM7</accession>
<reference evidence="1" key="1">
    <citation type="submission" date="2022-06" db="EMBL/GenBank/DDBJ databases">
        <authorList>
            <person name="Sun Q."/>
        </authorList>
    </citation>
    <scope>NUCLEOTIDE SEQUENCE</scope>
    <source>
        <strain evidence="1">S101</strain>
    </source>
</reference>
<dbReference type="EMBL" id="JAMXLX010000003">
    <property type="protein sequence ID" value="MCO5957639.1"/>
    <property type="molecule type" value="Genomic_DNA"/>
</dbReference>
<gene>
    <name evidence="1" type="ORF">NBH21_12715</name>
</gene>
<evidence type="ECO:0000313" key="2">
    <source>
        <dbReference type="Proteomes" id="UP001155380"/>
    </source>
</evidence>
<sequence length="149" mass="16240">MRPTNEHERRDLKAICNRALRQVGASNFVNDTRVSEGHLSRYGGLADVDYMPIDVVADLERVVGYPLVSEHLAGLSGFALVPVSGSARTPDMEDVARLATTKGALVSAFIKALLDSRFDAHEVRELLPVLDDAIAQMQDLRRGLQGVGK</sequence>
<protein>
    <submittedName>
        <fullName evidence="1">Uncharacterized protein</fullName>
    </submittedName>
</protein>
<dbReference type="Proteomes" id="UP001155380">
    <property type="component" value="Unassembled WGS sequence"/>
</dbReference>
<dbReference type="AlphaFoldDB" id="A0AAJ1BWM7"/>
<evidence type="ECO:0000313" key="1">
    <source>
        <dbReference type="EMBL" id="MCO5957639.1"/>
    </source>
</evidence>